<gene>
    <name evidence="1" type="ORF">F9B85_10720</name>
</gene>
<organism evidence="1 2">
    <name type="scientific">Heliorestis acidaminivorans</name>
    <dbReference type="NCBI Taxonomy" id="553427"/>
    <lineage>
        <taxon>Bacteria</taxon>
        <taxon>Bacillati</taxon>
        <taxon>Bacillota</taxon>
        <taxon>Clostridia</taxon>
        <taxon>Eubacteriales</taxon>
        <taxon>Heliobacteriaceae</taxon>
        <taxon>Heliorestis</taxon>
    </lineage>
</organism>
<dbReference type="EMBL" id="WBXO01000008">
    <property type="protein sequence ID" value="KAB2952020.1"/>
    <property type="molecule type" value="Genomic_DNA"/>
</dbReference>
<dbReference type="AlphaFoldDB" id="A0A6I0F4C6"/>
<comment type="caution">
    <text evidence="1">The sequence shown here is derived from an EMBL/GenBank/DDBJ whole genome shotgun (WGS) entry which is preliminary data.</text>
</comment>
<evidence type="ECO:0000313" key="2">
    <source>
        <dbReference type="Proteomes" id="UP000468766"/>
    </source>
</evidence>
<accession>A0A6I0F4C6</accession>
<evidence type="ECO:0000313" key="1">
    <source>
        <dbReference type="EMBL" id="KAB2952020.1"/>
    </source>
</evidence>
<dbReference type="OrthoDB" id="5187599at2"/>
<reference evidence="1 2" key="1">
    <citation type="submission" date="2019-10" db="EMBL/GenBank/DDBJ databases">
        <title>Whole-genome sequence of the extremophile Heliorestis acidaminivorans DSM 24790.</title>
        <authorList>
            <person name="Kyndt J.A."/>
            <person name="Meyer T.E."/>
        </authorList>
    </citation>
    <scope>NUCLEOTIDE SEQUENCE [LARGE SCALE GENOMIC DNA]</scope>
    <source>
        <strain evidence="1 2">DSM 24790</strain>
    </source>
</reference>
<protein>
    <submittedName>
        <fullName evidence="1">Uncharacterized protein</fullName>
    </submittedName>
</protein>
<keyword evidence="2" id="KW-1185">Reference proteome</keyword>
<sequence>MIAKGLPAKTLNRVWVIVLPTDSVPLRDSFGTVFPVTWGYVVVLVGQSRGFKPYIPESFAHVIGYVYDFHFMDNESRIEWMSENGFEDRRIEERTIGGIY</sequence>
<proteinExistence type="predicted"/>
<name>A0A6I0F4C6_9FIRM</name>
<dbReference type="Proteomes" id="UP000468766">
    <property type="component" value="Unassembled WGS sequence"/>
</dbReference>